<protein>
    <recommendedName>
        <fullName evidence="3">Tail terminator</fullName>
    </recommendedName>
</protein>
<gene>
    <name evidence="1" type="ORF">EDC29_11752</name>
</gene>
<evidence type="ECO:0000313" key="1">
    <source>
        <dbReference type="EMBL" id="TCW32686.1"/>
    </source>
</evidence>
<name>A0A4R4A4V7_MARGR</name>
<dbReference type="EMBL" id="SMDC01000017">
    <property type="protein sequence ID" value="TCW32686.1"/>
    <property type="molecule type" value="Genomic_DNA"/>
</dbReference>
<dbReference type="Pfam" id="PF23840">
    <property type="entry name" value="Phage_tail_terminator"/>
    <property type="match status" value="1"/>
</dbReference>
<organism evidence="1 2">
    <name type="scientific">Marichromatium gracile</name>
    <name type="common">Chromatium gracile</name>
    <dbReference type="NCBI Taxonomy" id="1048"/>
    <lineage>
        <taxon>Bacteria</taxon>
        <taxon>Pseudomonadati</taxon>
        <taxon>Pseudomonadota</taxon>
        <taxon>Gammaproteobacteria</taxon>
        <taxon>Chromatiales</taxon>
        <taxon>Chromatiaceae</taxon>
        <taxon>Marichromatium</taxon>
    </lineage>
</organism>
<dbReference type="AlphaFoldDB" id="A0A4R4A4V7"/>
<dbReference type="InterPro" id="IPR038042">
    <property type="entry name" value="Gp37-like"/>
</dbReference>
<comment type="caution">
    <text evidence="1">The sequence shown here is derived from an EMBL/GenBank/DDBJ whole genome shotgun (WGS) entry which is preliminary data.</text>
</comment>
<evidence type="ECO:0000313" key="2">
    <source>
        <dbReference type="Proteomes" id="UP000295247"/>
    </source>
</evidence>
<dbReference type="RefSeq" id="WP_132230651.1">
    <property type="nucleotide sequence ID" value="NZ_NRRH01000028.1"/>
</dbReference>
<proteinExistence type="predicted"/>
<sequence>MPSLLALGPEIVERLAAHLPATVQVLEGRSAEDFARSTQIAPAVYVIYDGGAIAQSRPDARAARITQRWLCVCVARNLRELASGAAALNDAGALADGVLEALMGWQPEGTSQPLTLTDLPTPRYDTGYQMVPLAFTTELVRKTTAA</sequence>
<dbReference type="Gene3D" id="3.30.2000.10">
    <property type="entry name" value="Phage tail protein-like"/>
    <property type="match status" value="1"/>
</dbReference>
<dbReference type="InterPro" id="IPR056912">
    <property type="entry name" value="Phage_JBD30_tail_term-like"/>
</dbReference>
<evidence type="ECO:0008006" key="3">
    <source>
        <dbReference type="Google" id="ProtNLM"/>
    </source>
</evidence>
<dbReference type="Proteomes" id="UP000295247">
    <property type="component" value="Unassembled WGS sequence"/>
</dbReference>
<accession>A0A4R4A4V7</accession>
<reference evidence="1 2" key="1">
    <citation type="submission" date="2019-03" db="EMBL/GenBank/DDBJ databases">
        <title>Genomic Encyclopedia of Type Strains, Phase IV (KMG-IV): sequencing the most valuable type-strain genomes for metagenomic binning, comparative biology and taxonomic classification.</title>
        <authorList>
            <person name="Goeker M."/>
        </authorList>
    </citation>
    <scope>NUCLEOTIDE SEQUENCE [LARGE SCALE GENOMIC DNA]</scope>
    <source>
        <strain evidence="1 2">DSM 203</strain>
    </source>
</reference>